<gene>
    <name evidence="1" type="ORF">S01H1_58011</name>
</gene>
<sequence>IMTYVDDNTFTLQSVSRMVGGELLPNIDEFTVVREE</sequence>
<dbReference type="AlphaFoldDB" id="X0WU37"/>
<dbReference type="EMBL" id="BARS01037868">
    <property type="protein sequence ID" value="GAG16246.1"/>
    <property type="molecule type" value="Genomic_DNA"/>
</dbReference>
<reference evidence="1" key="1">
    <citation type="journal article" date="2014" name="Front. Microbiol.">
        <title>High frequency of phylogenetically diverse reductive dehalogenase-homologous genes in deep subseafloor sedimentary metagenomes.</title>
        <authorList>
            <person name="Kawai M."/>
            <person name="Futagami T."/>
            <person name="Toyoda A."/>
            <person name="Takaki Y."/>
            <person name="Nishi S."/>
            <person name="Hori S."/>
            <person name="Arai W."/>
            <person name="Tsubouchi T."/>
            <person name="Morono Y."/>
            <person name="Uchiyama I."/>
            <person name="Ito T."/>
            <person name="Fujiyama A."/>
            <person name="Inagaki F."/>
            <person name="Takami H."/>
        </authorList>
    </citation>
    <scope>NUCLEOTIDE SEQUENCE</scope>
    <source>
        <strain evidence="1">Expedition CK06-06</strain>
    </source>
</reference>
<accession>X0WU37</accession>
<feature type="non-terminal residue" evidence="1">
    <location>
        <position position="1"/>
    </location>
</feature>
<protein>
    <submittedName>
        <fullName evidence="1">Uncharacterized protein</fullName>
    </submittedName>
</protein>
<comment type="caution">
    <text evidence="1">The sequence shown here is derived from an EMBL/GenBank/DDBJ whole genome shotgun (WGS) entry which is preliminary data.</text>
</comment>
<name>X0WU37_9ZZZZ</name>
<organism evidence="1">
    <name type="scientific">marine sediment metagenome</name>
    <dbReference type="NCBI Taxonomy" id="412755"/>
    <lineage>
        <taxon>unclassified sequences</taxon>
        <taxon>metagenomes</taxon>
        <taxon>ecological metagenomes</taxon>
    </lineage>
</organism>
<proteinExistence type="predicted"/>
<evidence type="ECO:0000313" key="1">
    <source>
        <dbReference type="EMBL" id="GAG16246.1"/>
    </source>
</evidence>